<protein>
    <recommendedName>
        <fullName evidence="5">Transmembrane protein</fullName>
    </recommendedName>
</protein>
<name>A0A0K1P6X4_9MOLU</name>
<keyword evidence="2" id="KW-0812">Transmembrane</keyword>
<evidence type="ECO:0000313" key="3">
    <source>
        <dbReference type="EMBL" id="AKU80048.1"/>
    </source>
</evidence>
<dbReference type="KEGG" id="stur:STURON_00802"/>
<feature type="transmembrane region" description="Helical" evidence="2">
    <location>
        <begin position="401"/>
        <end position="424"/>
    </location>
</feature>
<evidence type="ECO:0000313" key="4">
    <source>
        <dbReference type="Proteomes" id="UP000067243"/>
    </source>
</evidence>
<reference evidence="3 4" key="1">
    <citation type="journal article" date="2015" name="Genome Announc.">
        <title>Complete Genome Sequence of Spiroplasma turonicum Strain Tab4cT, a Parasite of a Horse Fly, Haematopota sp. (Diptera: Tabanidae).</title>
        <authorList>
            <person name="Davis R.E."/>
            <person name="Shao J."/>
            <person name="Zhao Y."/>
            <person name="Gasparich G.E."/>
            <person name="Gaynor B.J."/>
            <person name="Donofrio N."/>
        </authorList>
    </citation>
    <scope>NUCLEOTIDE SEQUENCE [LARGE SCALE GENOMIC DNA]</scope>
    <source>
        <strain evidence="3 4">Tab4c</strain>
    </source>
</reference>
<evidence type="ECO:0000256" key="2">
    <source>
        <dbReference type="SAM" id="Phobius"/>
    </source>
</evidence>
<feature type="transmembrane region" description="Helical" evidence="2">
    <location>
        <begin position="301"/>
        <end position="323"/>
    </location>
</feature>
<dbReference type="Proteomes" id="UP000067243">
    <property type="component" value="Chromosome"/>
</dbReference>
<dbReference type="EMBL" id="CP012328">
    <property type="protein sequence ID" value="AKU80048.1"/>
    <property type="molecule type" value="Genomic_DNA"/>
</dbReference>
<feature type="transmembrane region" description="Helical" evidence="2">
    <location>
        <begin position="449"/>
        <end position="468"/>
    </location>
</feature>
<dbReference type="PATRIC" id="fig|216946.3.peg.831"/>
<dbReference type="NCBIfam" id="NF045846">
    <property type="entry name" value="MSC0882_dom"/>
    <property type="match status" value="1"/>
</dbReference>
<keyword evidence="2" id="KW-0472">Membrane</keyword>
<organism evidence="3 4">
    <name type="scientific">Spiroplasma turonicum</name>
    <dbReference type="NCBI Taxonomy" id="216946"/>
    <lineage>
        <taxon>Bacteria</taxon>
        <taxon>Bacillati</taxon>
        <taxon>Mycoplasmatota</taxon>
        <taxon>Mollicutes</taxon>
        <taxon>Entomoplasmatales</taxon>
        <taxon>Spiroplasmataceae</taxon>
        <taxon>Spiroplasma</taxon>
    </lineage>
</organism>
<dbReference type="AlphaFoldDB" id="A0A0K1P6X4"/>
<accession>A0A0K1P6X4</accession>
<feature type="compositionally biased region" description="Polar residues" evidence="1">
    <location>
        <begin position="7"/>
        <end position="30"/>
    </location>
</feature>
<keyword evidence="4" id="KW-1185">Reference proteome</keyword>
<evidence type="ECO:0008006" key="5">
    <source>
        <dbReference type="Google" id="ProtNLM"/>
    </source>
</evidence>
<keyword evidence="2" id="KW-1133">Transmembrane helix</keyword>
<sequence>MDFIKPKSQTNNQQPQNVGNFSFPNHSPQNYYGQNFQQIDNQSQQYSLNNNPNQISQYNQNQQNYNNQQQFNQYNPYIQPQNNIQPQSNIQPQNNSENIQSYQENLLKNRTKYNENYNKLNLEQNYNQYQMQNNQYYNPTVNQNYIPNKYDNNYRSQNQFLNNYRQDRLDFENNNYINDNNYQNYYQNDLNLPSKYFDPYNNSYLQNNNMDYQQQYNRPIYLDNYNNYNDQMQYGYEEFSNINQFHNNYQNMNFNNVNYAPSSSNNYNPYRIDNTYKKRLKEASIIPKEIGREIKSEKLRVFLLFVVGLVGILTTSLMLAVYYKTDDSISKFIGLKKEQVMYPFFSILLLIISVGFFGISLTDFTLLFSNVKKYERDLLMGNESIPYFITRNYKALISRSIYINWICFSTYIFGSIVLGILYTLQTQAGKTAYVLFWTIGTLKTLESEITVNIIVLLVALLVHVVNIISTRNRKNNIISYYGYEIIPEQEIKNIKKRANKICIIIFCIVILLLLFVILIPWLIIRRKKGQSLKPWKFGQ</sequence>
<proteinExistence type="predicted"/>
<feature type="region of interest" description="Disordered" evidence="1">
    <location>
        <begin position="1"/>
        <end position="30"/>
    </location>
</feature>
<evidence type="ECO:0000256" key="1">
    <source>
        <dbReference type="SAM" id="MobiDB-lite"/>
    </source>
</evidence>
<gene>
    <name evidence="3" type="ORF">STURON_00802</name>
</gene>
<dbReference type="STRING" id="216946.STURO_v1c07990"/>
<feature type="transmembrane region" description="Helical" evidence="2">
    <location>
        <begin position="343"/>
        <end position="368"/>
    </location>
</feature>
<dbReference type="InterPro" id="IPR059214">
    <property type="entry name" value="MSC_0882-like"/>
</dbReference>
<feature type="transmembrane region" description="Helical" evidence="2">
    <location>
        <begin position="501"/>
        <end position="524"/>
    </location>
</feature>